<evidence type="ECO:0000256" key="6">
    <source>
        <dbReference type="ARBA" id="ARBA00022989"/>
    </source>
</evidence>
<comment type="caution">
    <text evidence="9">The sequence shown here is derived from an EMBL/GenBank/DDBJ whole genome shotgun (WGS) entry which is preliminary data.</text>
</comment>
<dbReference type="EMBL" id="JASAYQ010000001">
    <property type="protein sequence ID" value="MDP8171811.1"/>
    <property type="molecule type" value="Genomic_DNA"/>
</dbReference>
<keyword evidence="7 8" id="KW-0472">Membrane</keyword>
<feature type="transmembrane region" description="Helical" evidence="8">
    <location>
        <begin position="75"/>
        <end position="93"/>
    </location>
</feature>
<comment type="similarity">
    <text evidence="2 8">Belongs to the 4-toluene sulfonate uptake permease (TSUP) (TC 2.A.102) family.</text>
</comment>
<feature type="transmembrane region" description="Helical" evidence="8">
    <location>
        <begin position="100"/>
        <end position="118"/>
    </location>
</feature>
<name>A0AAJ6N7U4_9PAST</name>
<dbReference type="PANTHER" id="PTHR30269:SF32">
    <property type="entry name" value="MEMBRANE TRANSPORTER PROTEIN-RELATED"/>
    <property type="match status" value="1"/>
</dbReference>
<keyword evidence="6 8" id="KW-1133">Transmembrane helix</keyword>
<keyword evidence="5 8" id="KW-0812">Transmembrane</keyword>
<dbReference type="InterPro" id="IPR052017">
    <property type="entry name" value="TSUP"/>
</dbReference>
<evidence type="ECO:0000256" key="5">
    <source>
        <dbReference type="ARBA" id="ARBA00022692"/>
    </source>
</evidence>
<feature type="transmembrane region" description="Helical" evidence="8">
    <location>
        <begin position="6"/>
        <end position="26"/>
    </location>
</feature>
<dbReference type="GO" id="GO:0005886">
    <property type="term" value="C:plasma membrane"/>
    <property type="evidence" value="ECO:0007669"/>
    <property type="project" value="UniProtKB-SubCell"/>
</dbReference>
<dbReference type="RefSeq" id="WP_306373476.1">
    <property type="nucleotide sequence ID" value="NZ_JASAYK010000001.1"/>
</dbReference>
<protein>
    <recommendedName>
        <fullName evidence="8">Probable membrane transporter protein</fullName>
    </recommendedName>
</protein>
<feature type="transmembrane region" description="Helical" evidence="8">
    <location>
        <begin position="138"/>
        <end position="164"/>
    </location>
</feature>
<evidence type="ECO:0000313" key="9">
    <source>
        <dbReference type="EMBL" id="MDP8171811.1"/>
    </source>
</evidence>
<dbReference type="PANTHER" id="PTHR30269">
    <property type="entry name" value="TRANSMEMBRANE PROTEIN YFCA"/>
    <property type="match status" value="1"/>
</dbReference>
<comment type="subcellular location">
    <subcellularLocation>
        <location evidence="1 8">Cell membrane</location>
        <topology evidence="1 8">Multi-pass membrane protein</topology>
    </subcellularLocation>
</comment>
<evidence type="ECO:0000256" key="1">
    <source>
        <dbReference type="ARBA" id="ARBA00004651"/>
    </source>
</evidence>
<evidence type="ECO:0000256" key="4">
    <source>
        <dbReference type="ARBA" id="ARBA00022475"/>
    </source>
</evidence>
<feature type="transmembrane region" description="Helical" evidence="8">
    <location>
        <begin position="33"/>
        <end position="55"/>
    </location>
</feature>
<dbReference type="AlphaFoldDB" id="A0AAJ6N7U4"/>
<evidence type="ECO:0000256" key="7">
    <source>
        <dbReference type="ARBA" id="ARBA00023136"/>
    </source>
</evidence>
<accession>A0AAJ6N7U4</accession>
<evidence type="ECO:0000256" key="8">
    <source>
        <dbReference type="RuleBase" id="RU363041"/>
    </source>
</evidence>
<evidence type="ECO:0000256" key="3">
    <source>
        <dbReference type="ARBA" id="ARBA00022448"/>
    </source>
</evidence>
<keyword evidence="3" id="KW-0813">Transport</keyword>
<sequence length="256" mass="28260">MEILVIGLLLFGAMLHGITGLGFPMISTISIAIIFPLPVAIALVILPNIIINVMVLLPSRNIPKETSLTFLIQKFWLLILSSIIGCVIGVLLLKALPISWLYLLLSLATLFYVFYAFFKNQKQPDLSHNTLLNSSLKMILFGGLAGVIGGATNAMSSILMMYLLANSNDKNEIIKTSNLCFLLAKIVQFILLEDVFNQLTTKELWALPIITLLSIIALLIGINIRHKISVTLFKKIILVILLLLSLKAGWNAFVLM</sequence>
<dbReference type="Pfam" id="PF01925">
    <property type="entry name" value="TauE"/>
    <property type="match status" value="1"/>
</dbReference>
<evidence type="ECO:0000313" key="10">
    <source>
        <dbReference type="Proteomes" id="UP001236239"/>
    </source>
</evidence>
<reference evidence="9" key="1">
    <citation type="journal article" date="2023" name="Front. Microbiol.">
        <title>Phylogeography and host specificity of Pasteurellaceae pathogenic to sea-farmed fish in the north-east Atlantic.</title>
        <authorList>
            <person name="Gulla S."/>
            <person name="Colquhoun D.J."/>
            <person name="Olsen A.B."/>
            <person name="Spilsberg B."/>
            <person name="Lagesen K."/>
            <person name="Aakesson C.P."/>
            <person name="Strom S."/>
            <person name="Manji F."/>
            <person name="Birkbeck T.H."/>
            <person name="Nilsen H.K."/>
        </authorList>
    </citation>
    <scope>NUCLEOTIDE SEQUENCE</scope>
    <source>
        <strain evidence="9">TW16_20</strain>
    </source>
</reference>
<keyword evidence="4 8" id="KW-1003">Cell membrane</keyword>
<gene>
    <name evidence="9" type="ORF">QJU93_00300</name>
</gene>
<feature type="transmembrane region" description="Helical" evidence="8">
    <location>
        <begin position="204"/>
        <end position="224"/>
    </location>
</feature>
<evidence type="ECO:0000256" key="2">
    <source>
        <dbReference type="ARBA" id="ARBA00009142"/>
    </source>
</evidence>
<dbReference type="InterPro" id="IPR002781">
    <property type="entry name" value="TM_pro_TauE-like"/>
</dbReference>
<organism evidence="9 10">
    <name type="scientific">Phocoenobacter skyensis</name>
    <dbReference type="NCBI Taxonomy" id="97481"/>
    <lineage>
        <taxon>Bacteria</taxon>
        <taxon>Pseudomonadati</taxon>
        <taxon>Pseudomonadota</taxon>
        <taxon>Gammaproteobacteria</taxon>
        <taxon>Pasteurellales</taxon>
        <taxon>Pasteurellaceae</taxon>
        <taxon>Phocoenobacter</taxon>
    </lineage>
</organism>
<feature type="transmembrane region" description="Helical" evidence="8">
    <location>
        <begin position="236"/>
        <end position="255"/>
    </location>
</feature>
<dbReference type="Proteomes" id="UP001236239">
    <property type="component" value="Unassembled WGS sequence"/>
</dbReference>
<proteinExistence type="inferred from homology"/>